<name>A0ABT8WE31_9FLAO</name>
<evidence type="ECO:0000313" key="2">
    <source>
        <dbReference type="Proteomes" id="UP001176883"/>
    </source>
</evidence>
<dbReference type="RefSeq" id="WP_303279107.1">
    <property type="nucleotide sequence ID" value="NZ_JAUOEK010000154.1"/>
</dbReference>
<proteinExistence type="predicted"/>
<dbReference type="Proteomes" id="UP001176883">
    <property type="component" value="Unassembled WGS sequence"/>
</dbReference>
<evidence type="ECO:0000313" key="1">
    <source>
        <dbReference type="EMBL" id="MDO5971391.1"/>
    </source>
</evidence>
<organism evidence="1 2">
    <name type="scientific">Flavivirga aquimarina</name>
    <dbReference type="NCBI Taxonomy" id="2027862"/>
    <lineage>
        <taxon>Bacteria</taxon>
        <taxon>Pseudomonadati</taxon>
        <taxon>Bacteroidota</taxon>
        <taxon>Flavobacteriia</taxon>
        <taxon>Flavobacteriales</taxon>
        <taxon>Flavobacteriaceae</taxon>
        <taxon>Flavivirga</taxon>
    </lineage>
</organism>
<reference evidence="1" key="1">
    <citation type="submission" date="2023-07" db="EMBL/GenBank/DDBJ databases">
        <title>Two novel species in the genus Flavivirga.</title>
        <authorList>
            <person name="Kwon K."/>
        </authorList>
    </citation>
    <scope>NUCLEOTIDE SEQUENCE</scope>
    <source>
        <strain evidence="1">KCTC 52353</strain>
    </source>
</reference>
<dbReference type="EMBL" id="JAUOEK010000154">
    <property type="protein sequence ID" value="MDO5971391.1"/>
    <property type="molecule type" value="Genomic_DNA"/>
</dbReference>
<keyword evidence="2" id="KW-1185">Reference proteome</keyword>
<gene>
    <name evidence="1" type="ORF">Q4Q35_16415</name>
</gene>
<comment type="caution">
    <text evidence="1">The sequence shown here is derived from an EMBL/GenBank/DDBJ whole genome shotgun (WGS) entry which is preliminary data.</text>
</comment>
<protein>
    <recommendedName>
        <fullName evidence="3">DUF4369 domain-containing protein</fullName>
    </recommendedName>
</protein>
<accession>A0ABT8WE31</accession>
<evidence type="ECO:0008006" key="3">
    <source>
        <dbReference type="Google" id="ProtNLM"/>
    </source>
</evidence>
<sequence>MDNLNKIVAILFFFQFAFPNNTNAQKAIIQGHIEGIETETIFIKRDITTSKTREPEDSIMAYNGKFKYEFNCPQPVSICSFNVIF</sequence>